<name>A0A6S6SR76_9BACT</name>
<dbReference type="CDD" id="cd01276">
    <property type="entry name" value="PKCI_related"/>
    <property type="match status" value="1"/>
</dbReference>
<feature type="short sequence motif" description="Histidine triad motif" evidence="2 3">
    <location>
        <begin position="93"/>
        <end position="97"/>
    </location>
</feature>
<feature type="active site" description="Tele-AMP-histidine intermediate" evidence="1">
    <location>
        <position position="95"/>
    </location>
</feature>
<dbReference type="AlphaFoldDB" id="A0A6S6SR76"/>
<dbReference type="SUPFAM" id="SSF54197">
    <property type="entry name" value="HIT-like"/>
    <property type="match status" value="1"/>
</dbReference>
<dbReference type="InterPro" id="IPR011146">
    <property type="entry name" value="HIT-like"/>
</dbReference>
<dbReference type="EMBL" id="CACVAX010000013">
    <property type="protein sequence ID" value="CAA6805497.1"/>
    <property type="molecule type" value="Genomic_DNA"/>
</dbReference>
<dbReference type="PROSITE" id="PS51084">
    <property type="entry name" value="HIT_2"/>
    <property type="match status" value="1"/>
</dbReference>
<dbReference type="PROSITE" id="PS00892">
    <property type="entry name" value="HIT_1"/>
    <property type="match status" value="1"/>
</dbReference>
<evidence type="ECO:0000313" key="5">
    <source>
        <dbReference type="EMBL" id="CAA6805497.1"/>
    </source>
</evidence>
<dbReference type="PANTHER" id="PTHR23089">
    <property type="entry name" value="HISTIDINE TRIAD HIT PROTEIN"/>
    <property type="match status" value="1"/>
</dbReference>
<dbReference type="PRINTS" id="PR00332">
    <property type="entry name" value="HISTRIAD"/>
</dbReference>
<evidence type="ECO:0000256" key="3">
    <source>
        <dbReference type="PROSITE-ProRule" id="PRU00464"/>
    </source>
</evidence>
<evidence type="ECO:0000256" key="2">
    <source>
        <dbReference type="PIRSR" id="PIRSR601310-3"/>
    </source>
</evidence>
<evidence type="ECO:0000259" key="4">
    <source>
        <dbReference type="PROSITE" id="PS51084"/>
    </source>
</evidence>
<dbReference type="Pfam" id="PF01230">
    <property type="entry name" value="HIT"/>
    <property type="match status" value="1"/>
</dbReference>
<dbReference type="GO" id="GO:0003824">
    <property type="term" value="F:catalytic activity"/>
    <property type="evidence" value="ECO:0007669"/>
    <property type="project" value="InterPro"/>
</dbReference>
<feature type="domain" description="HIT" evidence="4">
    <location>
        <begin position="3"/>
        <end position="114"/>
    </location>
</feature>
<accession>A0A6S6SR76</accession>
<dbReference type="Gene3D" id="3.30.428.10">
    <property type="entry name" value="HIT-like"/>
    <property type="match status" value="1"/>
</dbReference>
<reference evidence="5" key="1">
    <citation type="submission" date="2020-01" db="EMBL/GenBank/DDBJ databases">
        <authorList>
            <person name="Meier V. D."/>
            <person name="Meier V D."/>
        </authorList>
    </citation>
    <scope>NUCLEOTIDE SEQUENCE</scope>
    <source>
        <strain evidence="5">HLG_WM_MAG_04</strain>
    </source>
</reference>
<sequence length="117" mass="13201">MCIFCKIVNNEIPSNKLLENDDFIAFHDLHPKAPIHVLVVPKNHVDCFQDVSAEMMAKMTLFVQEVTRLTGIDKTGYRLITNNGDDGGQEVHHLHFHVMGGAKLPFGHLSDEPHKNM</sequence>
<dbReference type="InterPro" id="IPR019808">
    <property type="entry name" value="Histidine_triad_CS"/>
</dbReference>
<dbReference type="InterPro" id="IPR036265">
    <property type="entry name" value="HIT-like_sf"/>
</dbReference>
<gene>
    <name evidence="5" type="ORF">HELGO_WM3083</name>
</gene>
<dbReference type="InterPro" id="IPR001310">
    <property type="entry name" value="Histidine_triad_HIT"/>
</dbReference>
<proteinExistence type="predicted"/>
<organism evidence="5">
    <name type="scientific">uncultured Sulfurovum sp</name>
    <dbReference type="NCBI Taxonomy" id="269237"/>
    <lineage>
        <taxon>Bacteria</taxon>
        <taxon>Pseudomonadati</taxon>
        <taxon>Campylobacterota</taxon>
        <taxon>Epsilonproteobacteria</taxon>
        <taxon>Campylobacterales</taxon>
        <taxon>Sulfurovaceae</taxon>
        <taxon>Sulfurovum</taxon>
        <taxon>environmental samples</taxon>
    </lineage>
</organism>
<evidence type="ECO:0000256" key="1">
    <source>
        <dbReference type="PIRSR" id="PIRSR601310-1"/>
    </source>
</evidence>
<protein>
    <submittedName>
        <fullName evidence="5">HIT family protein</fullName>
    </submittedName>
</protein>